<dbReference type="Pfam" id="PF03553">
    <property type="entry name" value="Na_H_antiporter"/>
    <property type="match status" value="1"/>
</dbReference>
<keyword evidence="7 9" id="KW-0472">Membrane</keyword>
<keyword evidence="5 9" id="KW-0812">Transmembrane</keyword>
<evidence type="ECO:0000313" key="11">
    <source>
        <dbReference type="EMBL" id="GGL37641.1"/>
    </source>
</evidence>
<dbReference type="AlphaFoldDB" id="A0A830EWT4"/>
<protein>
    <submittedName>
        <fullName evidence="11">Arginine:ornithine antiporter</fullName>
    </submittedName>
</protein>
<comment type="subcellular location">
    <subcellularLocation>
        <location evidence="1">Cell membrane</location>
        <topology evidence="1">Multi-pass membrane protein</topology>
    </subcellularLocation>
</comment>
<feature type="transmembrane region" description="Helical" evidence="9">
    <location>
        <begin position="209"/>
        <end position="230"/>
    </location>
</feature>
<keyword evidence="2" id="KW-0813">Transport</keyword>
<dbReference type="InterPro" id="IPR018461">
    <property type="entry name" value="Na/H_Antiport_NhaC-like_C"/>
</dbReference>
<dbReference type="PANTHER" id="PTHR33451:SF3">
    <property type="entry name" value="MALATE-2H(+)_NA(+)-LACTATE ANTIPORTER"/>
    <property type="match status" value="1"/>
</dbReference>
<evidence type="ECO:0000256" key="8">
    <source>
        <dbReference type="ARBA" id="ARBA00038435"/>
    </source>
</evidence>
<feature type="domain" description="Na+/H+ antiporter NhaC-like C-terminal" evidence="10">
    <location>
        <begin position="175"/>
        <end position="495"/>
    </location>
</feature>
<feature type="transmembrane region" description="Helical" evidence="9">
    <location>
        <begin position="23"/>
        <end position="44"/>
    </location>
</feature>
<evidence type="ECO:0000256" key="7">
    <source>
        <dbReference type="ARBA" id="ARBA00023136"/>
    </source>
</evidence>
<evidence type="ECO:0000256" key="2">
    <source>
        <dbReference type="ARBA" id="ARBA00022448"/>
    </source>
</evidence>
<name>A0A830EWT4_9EURY</name>
<evidence type="ECO:0000313" key="12">
    <source>
        <dbReference type="Proteomes" id="UP000628840"/>
    </source>
</evidence>
<evidence type="ECO:0000259" key="10">
    <source>
        <dbReference type="Pfam" id="PF03553"/>
    </source>
</evidence>
<keyword evidence="6 9" id="KW-1133">Transmembrane helix</keyword>
<feature type="transmembrane region" description="Helical" evidence="9">
    <location>
        <begin position="124"/>
        <end position="144"/>
    </location>
</feature>
<evidence type="ECO:0000256" key="5">
    <source>
        <dbReference type="ARBA" id="ARBA00022692"/>
    </source>
</evidence>
<feature type="transmembrane region" description="Helical" evidence="9">
    <location>
        <begin position="251"/>
        <end position="270"/>
    </location>
</feature>
<dbReference type="OrthoDB" id="213699at2157"/>
<comment type="similarity">
    <text evidence="8">Belongs to the NhaC Na(+)/H(+) (TC 2.A.35) antiporter family.</text>
</comment>
<dbReference type="RefSeq" id="WP_188883754.1">
    <property type="nucleotide sequence ID" value="NZ_BMPF01000003.1"/>
</dbReference>
<keyword evidence="4" id="KW-1003">Cell membrane</keyword>
<comment type="caution">
    <text evidence="11">The sequence shown here is derived from an EMBL/GenBank/DDBJ whole genome shotgun (WGS) entry which is preliminary data.</text>
</comment>
<sequence>MSSDDLDFDPLSYEDLPEERRPAIWQALVPVVGMLFFLGVGKLVFDLDPQFPLLLGIAFTALCARWWFDLSWRDLYDGAADSIVMGLQAVLILFVVYALIATWIAAGTIPAIMYYGLGLLTPKVFLPVAAVLAAVVAFAIGSSWTTAGTLGVAFIGIGHGLGIPAPMTAGAILSGAYAGDKQSPLSDTTNLAAAATETDLFEHVDAMRVGTLIAFAIAVVAYAVLGLRAGGAIPAGQVESIRGALAGSYDVGLYVLLPLVITFALALYGIPALPSLGTGVFAGILTTIVFQGSPVVTTDPLAFHPGPITRAFSIAQSGTSPDTASDLVNSLLGSSGLTGASWVVTIVLAALALGGMLTRSGVLAAVAHAIAKRARSVGSLTATTAVTAFSMNVLAADQYISIVVPGMTYRGLYDDFGLDSANLSRAVEAAGTTTSAFVPWNSGGVYMAGVLGVVPIGLDLTTSGGLGFHVLGYAPYYFFGFLSPAILLVMGFTGWRIRTKEGVETPEPGAGTGEH</sequence>
<feature type="transmembrane region" description="Helical" evidence="9">
    <location>
        <begin position="340"/>
        <end position="366"/>
    </location>
</feature>
<keyword evidence="3" id="KW-0050">Antiport</keyword>
<dbReference type="GO" id="GO:0015297">
    <property type="term" value="F:antiporter activity"/>
    <property type="evidence" value="ECO:0007669"/>
    <property type="project" value="UniProtKB-KW"/>
</dbReference>
<dbReference type="EMBL" id="BMPF01000003">
    <property type="protein sequence ID" value="GGL37641.1"/>
    <property type="molecule type" value="Genomic_DNA"/>
</dbReference>
<evidence type="ECO:0000256" key="4">
    <source>
        <dbReference type="ARBA" id="ARBA00022475"/>
    </source>
</evidence>
<feature type="transmembrane region" description="Helical" evidence="9">
    <location>
        <begin position="88"/>
        <end position="117"/>
    </location>
</feature>
<dbReference type="PANTHER" id="PTHR33451">
    <property type="entry name" value="MALATE-2H(+)/NA(+)-LACTATE ANTIPORTER"/>
    <property type="match status" value="1"/>
</dbReference>
<evidence type="ECO:0000256" key="9">
    <source>
        <dbReference type="SAM" id="Phobius"/>
    </source>
</evidence>
<dbReference type="GO" id="GO:0005886">
    <property type="term" value="C:plasma membrane"/>
    <property type="evidence" value="ECO:0007669"/>
    <property type="project" value="UniProtKB-SubCell"/>
</dbReference>
<dbReference type="InterPro" id="IPR052180">
    <property type="entry name" value="NhaC_Na-H+_Antiporter"/>
</dbReference>
<proteinExistence type="inferred from homology"/>
<dbReference type="Proteomes" id="UP000628840">
    <property type="component" value="Unassembled WGS sequence"/>
</dbReference>
<gene>
    <name evidence="11" type="ORF">GCM10009037_21540</name>
</gene>
<feature type="transmembrane region" description="Helical" evidence="9">
    <location>
        <begin position="476"/>
        <end position="495"/>
    </location>
</feature>
<evidence type="ECO:0000256" key="3">
    <source>
        <dbReference type="ARBA" id="ARBA00022449"/>
    </source>
</evidence>
<keyword evidence="12" id="KW-1185">Reference proteome</keyword>
<accession>A0A830EWT4</accession>
<reference evidence="11 12" key="1">
    <citation type="journal article" date="2019" name="Int. J. Syst. Evol. Microbiol.">
        <title>The Global Catalogue of Microorganisms (GCM) 10K type strain sequencing project: providing services to taxonomists for standard genome sequencing and annotation.</title>
        <authorList>
            <consortium name="The Broad Institute Genomics Platform"/>
            <consortium name="The Broad Institute Genome Sequencing Center for Infectious Disease"/>
            <person name="Wu L."/>
            <person name="Ma J."/>
        </authorList>
    </citation>
    <scope>NUCLEOTIDE SEQUENCE [LARGE SCALE GENOMIC DNA]</scope>
    <source>
        <strain evidence="11 12">JCM 19585</strain>
    </source>
</reference>
<organism evidence="11 12">
    <name type="scientific">Halarchaeum grantii</name>
    <dbReference type="NCBI Taxonomy" id="1193105"/>
    <lineage>
        <taxon>Archaea</taxon>
        <taxon>Methanobacteriati</taxon>
        <taxon>Methanobacteriota</taxon>
        <taxon>Stenosarchaea group</taxon>
        <taxon>Halobacteria</taxon>
        <taxon>Halobacteriales</taxon>
        <taxon>Halobacteriaceae</taxon>
    </lineage>
</organism>
<evidence type="ECO:0000256" key="1">
    <source>
        <dbReference type="ARBA" id="ARBA00004651"/>
    </source>
</evidence>
<feature type="transmembrane region" description="Helical" evidence="9">
    <location>
        <begin position="445"/>
        <end position="470"/>
    </location>
</feature>
<evidence type="ECO:0000256" key="6">
    <source>
        <dbReference type="ARBA" id="ARBA00022989"/>
    </source>
</evidence>
<feature type="transmembrane region" description="Helical" evidence="9">
    <location>
        <begin position="51"/>
        <end position="68"/>
    </location>
</feature>